<evidence type="ECO:0000259" key="4">
    <source>
        <dbReference type="PROSITE" id="PS51168"/>
    </source>
</evidence>
<dbReference type="Pfam" id="PF01817">
    <property type="entry name" value="CM_2"/>
    <property type="match status" value="1"/>
</dbReference>
<proteinExistence type="predicted"/>
<dbReference type="InterPro" id="IPR002701">
    <property type="entry name" value="CM_II_prokaryot"/>
</dbReference>
<dbReference type="InterPro" id="IPR036263">
    <property type="entry name" value="Chorismate_II_sf"/>
</dbReference>
<evidence type="ECO:0000256" key="2">
    <source>
        <dbReference type="ARBA" id="ARBA00023235"/>
    </source>
</evidence>
<dbReference type="GO" id="GO:0009697">
    <property type="term" value="P:salicylic acid biosynthetic process"/>
    <property type="evidence" value="ECO:0007669"/>
    <property type="project" value="InterPro"/>
</dbReference>
<dbReference type="AlphaFoldDB" id="A0A0D5XYS2"/>
<dbReference type="InterPro" id="IPR036979">
    <property type="entry name" value="CM_dom_sf"/>
</dbReference>
<dbReference type="PANTHER" id="PTHR38041:SF1">
    <property type="entry name" value="CHORISMATE MUTASE"/>
    <property type="match status" value="1"/>
</dbReference>
<evidence type="ECO:0000313" key="6">
    <source>
        <dbReference type="Proteomes" id="UP000032748"/>
    </source>
</evidence>
<dbReference type="InterPro" id="IPR008241">
    <property type="entry name" value="Isochorismate_pyruvate-lyase"/>
</dbReference>
<feature type="binding site" evidence="3">
    <location>
        <position position="31"/>
    </location>
    <ligand>
        <name>substrate</name>
    </ligand>
</feature>
<dbReference type="SUPFAM" id="SSF48600">
    <property type="entry name" value="Chorismate mutase II"/>
    <property type="match status" value="1"/>
</dbReference>
<dbReference type="Proteomes" id="UP000032748">
    <property type="component" value="Chromosome"/>
</dbReference>
<evidence type="ECO:0000256" key="3">
    <source>
        <dbReference type="PIRSR" id="PIRSR029775-1"/>
    </source>
</evidence>
<evidence type="ECO:0000256" key="1">
    <source>
        <dbReference type="ARBA" id="ARBA00012404"/>
    </source>
</evidence>
<dbReference type="PIRSF" id="PIRSF029775">
    <property type="entry name" value="Isochor_pyr_lyas"/>
    <property type="match status" value="1"/>
</dbReference>
<dbReference type="GO" id="GO:0046417">
    <property type="term" value="P:chorismate metabolic process"/>
    <property type="evidence" value="ECO:0007669"/>
    <property type="project" value="InterPro"/>
</dbReference>
<feature type="domain" description="Chorismate mutase" evidence="4">
    <location>
        <begin position="4"/>
        <end position="94"/>
    </location>
</feature>
<dbReference type="InterPro" id="IPR051331">
    <property type="entry name" value="Chorismate_mutase-related"/>
</dbReference>
<dbReference type="NCBIfam" id="TIGR01803">
    <property type="entry name" value="CM-like"/>
    <property type="match status" value="1"/>
</dbReference>
<dbReference type="EC" id="5.4.99.5" evidence="1"/>
<dbReference type="KEGG" id="pcz:PCL1606_27820"/>
<dbReference type="RefSeq" id="WP_044463385.1">
    <property type="nucleotide sequence ID" value="NZ_CP011110.1"/>
</dbReference>
<dbReference type="SMART" id="SM00830">
    <property type="entry name" value="CM_2"/>
    <property type="match status" value="1"/>
</dbReference>
<protein>
    <recommendedName>
        <fullName evidence="1">chorismate mutase</fullName>
        <ecNumber evidence="1">5.4.99.5</ecNumber>
    </recommendedName>
</protein>
<dbReference type="GO" id="GO:0004106">
    <property type="term" value="F:chorismate mutase activity"/>
    <property type="evidence" value="ECO:0007669"/>
    <property type="project" value="UniProtKB-EC"/>
</dbReference>
<dbReference type="Gene3D" id="1.20.59.10">
    <property type="entry name" value="Chorismate mutase"/>
    <property type="match status" value="1"/>
</dbReference>
<feature type="binding site" evidence="3">
    <location>
        <position position="90"/>
    </location>
    <ligand>
        <name>substrate</name>
    </ligand>
</feature>
<keyword evidence="2" id="KW-0413">Isomerase</keyword>
<dbReference type="NCBIfam" id="NF005475">
    <property type="entry name" value="PRK07075.1"/>
    <property type="match status" value="1"/>
</dbReference>
<reference evidence="5 6" key="1">
    <citation type="journal article" date="2015" name="Mol. Plant Microbe Interact.">
        <title>Comparative Genomic Analysis of Pseudomonas chlororaphis PCL1606 Reveals New Insight into Antifungal Compounds Involved in Biocontrol.</title>
        <authorList>
            <person name="Calderon C.E."/>
            <person name="Ramos C."/>
            <person name="de Vicente A."/>
            <person name="Cazorla F.M."/>
        </authorList>
    </citation>
    <scope>NUCLEOTIDE SEQUENCE [LARGE SCALE GENOMIC DNA]</scope>
    <source>
        <strain evidence="5 6">PCL1606</strain>
    </source>
</reference>
<dbReference type="PANTHER" id="PTHR38041">
    <property type="entry name" value="CHORISMATE MUTASE"/>
    <property type="match status" value="1"/>
</dbReference>
<sequence length="101" mass="11637">MKTPDACEGLPDIRIAIDSLDHQIIELMRQRMAYVKAAARFKPTESSIAAPERVAQMLPQRRQWAEEAGLEAHFVETLFAQIIHWYIAQQVLHWRATRTPA</sequence>
<evidence type="ECO:0000313" key="5">
    <source>
        <dbReference type="EMBL" id="AKA24233.1"/>
    </source>
</evidence>
<dbReference type="PROSITE" id="PS51168">
    <property type="entry name" value="CHORISMATE_MUT_2"/>
    <property type="match status" value="1"/>
</dbReference>
<dbReference type="PATRIC" id="fig|587753.10.peg.2776"/>
<dbReference type="OrthoDB" id="514491at2"/>
<dbReference type="GO" id="GO:0016835">
    <property type="term" value="F:carbon-oxygen lyase activity"/>
    <property type="evidence" value="ECO:0007669"/>
    <property type="project" value="InterPro"/>
</dbReference>
<organism evidence="5 6">
    <name type="scientific">Pseudomonas chlororaphis</name>
    <dbReference type="NCBI Taxonomy" id="587753"/>
    <lineage>
        <taxon>Bacteria</taxon>
        <taxon>Pseudomonadati</taxon>
        <taxon>Pseudomonadota</taxon>
        <taxon>Gammaproteobacteria</taxon>
        <taxon>Pseudomonadales</taxon>
        <taxon>Pseudomonadaceae</taxon>
        <taxon>Pseudomonas</taxon>
    </lineage>
</organism>
<name>A0A0D5XYS2_9PSED</name>
<feature type="binding site" evidence="3">
    <location>
        <position position="42"/>
    </location>
    <ligand>
        <name>substrate</name>
    </ligand>
</feature>
<feature type="binding site" evidence="3">
    <location>
        <position position="14"/>
    </location>
    <ligand>
        <name>substrate</name>
    </ligand>
</feature>
<gene>
    <name evidence="5" type="ORF">PCL1606_27820</name>
</gene>
<accession>A0A0D5XYS2</accession>
<dbReference type="EMBL" id="CP011110">
    <property type="protein sequence ID" value="AKA24233.1"/>
    <property type="molecule type" value="Genomic_DNA"/>
</dbReference>